<reference evidence="2 3" key="1">
    <citation type="submission" date="2022-11" db="EMBL/GenBank/DDBJ databases">
        <title>Spartinivicinus poritis sp. nov., isolated from scleractinian coral Porites lutea.</title>
        <authorList>
            <person name="Zhang G."/>
            <person name="Cai L."/>
            <person name="Wei Q."/>
        </authorList>
    </citation>
    <scope>NUCLEOTIDE SEQUENCE [LARGE SCALE GENOMIC DNA]</scope>
    <source>
        <strain evidence="2 3">A2-2</strain>
    </source>
</reference>
<evidence type="ECO:0000313" key="3">
    <source>
        <dbReference type="Proteomes" id="UP001528823"/>
    </source>
</evidence>
<feature type="chain" id="PRO_5046782939" description="Lipoprotein" evidence="1">
    <location>
        <begin position="24"/>
        <end position="179"/>
    </location>
</feature>
<accession>A0ABT5U6Z5</accession>
<protein>
    <recommendedName>
        <fullName evidence="4">Lipoprotein</fullName>
    </recommendedName>
</protein>
<gene>
    <name evidence="2" type="ORF">ORQ98_09165</name>
</gene>
<evidence type="ECO:0000256" key="1">
    <source>
        <dbReference type="SAM" id="SignalP"/>
    </source>
</evidence>
<organism evidence="2 3">
    <name type="scientific">Spartinivicinus poritis</name>
    <dbReference type="NCBI Taxonomy" id="2994640"/>
    <lineage>
        <taxon>Bacteria</taxon>
        <taxon>Pseudomonadati</taxon>
        <taxon>Pseudomonadota</taxon>
        <taxon>Gammaproteobacteria</taxon>
        <taxon>Oceanospirillales</taxon>
        <taxon>Zooshikellaceae</taxon>
        <taxon>Spartinivicinus</taxon>
    </lineage>
</organism>
<evidence type="ECO:0000313" key="2">
    <source>
        <dbReference type="EMBL" id="MDE1462141.1"/>
    </source>
</evidence>
<dbReference type="Proteomes" id="UP001528823">
    <property type="component" value="Unassembled WGS sequence"/>
</dbReference>
<dbReference type="PROSITE" id="PS51257">
    <property type="entry name" value="PROKAR_LIPOPROTEIN"/>
    <property type="match status" value="1"/>
</dbReference>
<proteinExistence type="predicted"/>
<evidence type="ECO:0008006" key="4">
    <source>
        <dbReference type="Google" id="ProtNLM"/>
    </source>
</evidence>
<dbReference type="EMBL" id="JAPMOU010000009">
    <property type="protein sequence ID" value="MDE1462141.1"/>
    <property type="molecule type" value="Genomic_DNA"/>
</dbReference>
<keyword evidence="1" id="KW-0732">Signal</keyword>
<sequence>MKQVANYISLFLCLLLAACGSNKNVNNSDTISLGYFENNQYVNHSLDLKLNFPKNWHIKNTDRDEKIGRNEFKTINLFYISKGNPAEKESGPEAILILSKEKNYFLTDKDITIHSQQTRQLANNKITVTDVVFTYPNFVPGIFKREILFERKGLFISLGFTFKQSEEAEVDSIIKELVI</sequence>
<keyword evidence="3" id="KW-1185">Reference proteome</keyword>
<dbReference type="RefSeq" id="WP_274688500.1">
    <property type="nucleotide sequence ID" value="NZ_JAPMOU010000009.1"/>
</dbReference>
<feature type="signal peptide" evidence="1">
    <location>
        <begin position="1"/>
        <end position="23"/>
    </location>
</feature>
<name>A0ABT5U6Z5_9GAMM</name>
<comment type="caution">
    <text evidence="2">The sequence shown here is derived from an EMBL/GenBank/DDBJ whole genome shotgun (WGS) entry which is preliminary data.</text>
</comment>